<evidence type="ECO:0000313" key="12">
    <source>
        <dbReference type="EMBL" id="SYX82639.1"/>
    </source>
</evidence>
<comment type="subcellular location">
    <subcellularLocation>
        <location evidence="11">Cytoplasm</location>
    </subcellularLocation>
</comment>
<evidence type="ECO:0000256" key="11">
    <source>
        <dbReference type="HAMAP-Rule" id="MF_00109"/>
    </source>
</evidence>
<dbReference type="AlphaFoldDB" id="A0A383R8G6"/>
<evidence type="ECO:0000256" key="3">
    <source>
        <dbReference type="ARBA" id="ARBA00012154"/>
    </source>
</evidence>
<proteinExistence type="inferred from homology"/>
<evidence type="ECO:0000256" key="7">
    <source>
        <dbReference type="ARBA" id="ARBA00022777"/>
    </source>
</evidence>
<evidence type="ECO:0000256" key="10">
    <source>
        <dbReference type="ARBA" id="ARBA00048567"/>
    </source>
</evidence>
<dbReference type="GO" id="GO:0004765">
    <property type="term" value="F:shikimate kinase activity"/>
    <property type="evidence" value="ECO:0007669"/>
    <property type="project" value="UniProtKB-UniRule"/>
</dbReference>
<dbReference type="InterPro" id="IPR000623">
    <property type="entry name" value="Shikimate_kinase/TSH1"/>
</dbReference>
<dbReference type="EC" id="2.7.1.71" evidence="3 11"/>
<evidence type="ECO:0000313" key="13">
    <source>
        <dbReference type="Proteomes" id="UP000304148"/>
    </source>
</evidence>
<comment type="catalytic activity">
    <reaction evidence="10 11">
        <text>shikimate + ATP = 3-phosphoshikimate + ADP + H(+)</text>
        <dbReference type="Rhea" id="RHEA:13121"/>
        <dbReference type="ChEBI" id="CHEBI:15378"/>
        <dbReference type="ChEBI" id="CHEBI:30616"/>
        <dbReference type="ChEBI" id="CHEBI:36208"/>
        <dbReference type="ChEBI" id="CHEBI:145989"/>
        <dbReference type="ChEBI" id="CHEBI:456216"/>
        <dbReference type="EC" id="2.7.1.71"/>
    </reaction>
</comment>
<dbReference type="GO" id="GO:0005829">
    <property type="term" value="C:cytosol"/>
    <property type="evidence" value="ECO:0007669"/>
    <property type="project" value="TreeGrafter"/>
</dbReference>
<keyword evidence="9 11" id="KW-0057">Aromatic amino acid biosynthesis</keyword>
<dbReference type="GO" id="GO:0009073">
    <property type="term" value="P:aromatic amino acid family biosynthetic process"/>
    <property type="evidence" value="ECO:0007669"/>
    <property type="project" value="UniProtKB-KW"/>
</dbReference>
<gene>
    <name evidence="11 12" type="primary">aroK</name>
    <name evidence="12" type="ORF">PBLR_11061</name>
</gene>
<dbReference type="Gene3D" id="3.40.50.300">
    <property type="entry name" value="P-loop containing nucleotide triphosphate hydrolases"/>
    <property type="match status" value="1"/>
</dbReference>
<dbReference type="UniPathway" id="UPA00053">
    <property type="reaction ID" value="UER00088"/>
</dbReference>
<accession>A0A383R8G6</accession>
<sequence>MMQHIILIGFMGTGKSTVGQEVAKNLGCSFADLDAAVVALEGRTIPDIFASDGEAYFREQESHVLAGILNSPTRHVIATGGGIVLQESNRELMRNGGFIVHLAASKETILSRVKRDRNRPLLQGDVEERVSKLMQQREGLYDFAHTTVLTDHETAVQLAARICKLVEGNCE</sequence>
<dbReference type="InterPro" id="IPR023000">
    <property type="entry name" value="Shikimate_kinase_CS"/>
</dbReference>
<keyword evidence="8 11" id="KW-0067">ATP-binding</keyword>
<dbReference type="GO" id="GO:0008652">
    <property type="term" value="P:amino acid biosynthetic process"/>
    <property type="evidence" value="ECO:0007669"/>
    <property type="project" value="UniProtKB-KW"/>
</dbReference>
<dbReference type="GO" id="GO:0000287">
    <property type="term" value="F:magnesium ion binding"/>
    <property type="evidence" value="ECO:0007669"/>
    <property type="project" value="UniProtKB-UniRule"/>
</dbReference>
<comment type="function">
    <text evidence="11">Catalyzes the specific phosphorylation of the 3-hydroxyl group of shikimic acid using ATP as a cosubstrate.</text>
</comment>
<keyword evidence="4 11" id="KW-0028">Amino-acid biosynthesis</keyword>
<comment type="similarity">
    <text evidence="2 11">Belongs to the shikimate kinase family.</text>
</comment>
<dbReference type="InterPro" id="IPR031322">
    <property type="entry name" value="Shikimate/glucono_kinase"/>
</dbReference>
<dbReference type="GO" id="GO:0005524">
    <property type="term" value="F:ATP binding"/>
    <property type="evidence" value="ECO:0007669"/>
    <property type="project" value="UniProtKB-UniRule"/>
</dbReference>
<dbReference type="RefSeq" id="WP_232055497.1">
    <property type="nucleotide sequence ID" value="NZ_LS992241.1"/>
</dbReference>
<comment type="cofactor">
    <cofactor evidence="11">
        <name>Mg(2+)</name>
        <dbReference type="ChEBI" id="CHEBI:18420"/>
    </cofactor>
    <text evidence="11">Binds 1 Mg(2+) ion per subunit.</text>
</comment>
<dbReference type="HAMAP" id="MF_00109">
    <property type="entry name" value="Shikimate_kinase"/>
    <property type="match status" value="1"/>
</dbReference>
<evidence type="ECO:0000256" key="8">
    <source>
        <dbReference type="ARBA" id="ARBA00022840"/>
    </source>
</evidence>
<keyword evidence="5 11" id="KW-0808">Transferase</keyword>
<dbReference type="PRINTS" id="PR01100">
    <property type="entry name" value="SHIKIMTKNASE"/>
</dbReference>
<dbReference type="SUPFAM" id="SSF52540">
    <property type="entry name" value="P-loop containing nucleoside triphosphate hydrolases"/>
    <property type="match status" value="1"/>
</dbReference>
<feature type="binding site" evidence="11">
    <location>
        <position position="34"/>
    </location>
    <ligand>
        <name>substrate</name>
    </ligand>
</feature>
<dbReference type="InterPro" id="IPR027417">
    <property type="entry name" value="P-loop_NTPase"/>
</dbReference>
<comment type="subunit">
    <text evidence="11">Monomer.</text>
</comment>
<feature type="binding site" evidence="11">
    <location>
        <position position="81"/>
    </location>
    <ligand>
        <name>substrate</name>
    </ligand>
</feature>
<feature type="binding site" evidence="11">
    <location>
        <position position="119"/>
    </location>
    <ligand>
        <name>ATP</name>
        <dbReference type="ChEBI" id="CHEBI:30616"/>
    </ligand>
</feature>
<keyword evidence="11" id="KW-0963">Cytoplasm</keyword>
<dbReference type="PANTHER" id="PTHR21087">
    <property type="entry name" value="SHIKIMATE KINASE"/>
    <property type="match status" value="1"/>
</dbReference>
<dbReference type="GO" id="GO:0009423">
    <property type="term" value="P:chorismate biosynthetic process"/>
    <property type="evidence" value="ECO:0007669"/>
    <property type="project" value="UniProtKB-UniRule"/>
</dbReference>
<evidence type="ECO:0000256" key="6">
    <source>
        <dbReference type="ARBA" id="ARBA00022741"/>
    </source>
</evidence>
<evidence type="ECO:0000256" key="5">
    <source>
        <dbReference type="ARBA" id="ARBA00022679"/>
    </source>
</evidence>
<evidence type="ECO:0000256" key="2">
    <source>
        <dbReference type="ARBA" id="ARBA00006997"/>
    </source>
</evidence>
<dbReference type="CDD" id="cd00464">
    <property type="entry name" value="SK"/>
    <property type="match status" value="1"/>
</dbReference>
<dbReference type="Proteomes" id="UP000304148">
    <property type="component" value="Chromosome"/>
</dbReference>
<comment type="pathway">
    <text evidence="1 11">Metabolic intermediate biosynthesis; chorismate biosynthesis; chorismate from D-erythrose 4-phosphate and phosphoenolpyruvate: step 5/7.</text>
</comment>
<feature type="binding site" evidence="11">
    <location>
        <position position="16"/>
    </location>
    <ligand>
        <name>Mg(2+)</name>
        <dbReference type="ChEBI" id="CHEBI:18420"/>
    </ligand>
</feature>
<evidence type="ECO:0000256" key="4">
    <source>
        <dbReference type="ARBA" id="ARBA00022605"/>
    </source>
</evidence>
<keyword evidence="6 11" id="KW-0547">Nucleotide-binding</keyword>
<dbReference type="Pfam" id="PF01202">
    <property type="entry name" value="SKI"/>
    <property type="match status" value="1"/>
</dbReference>
<dbReference type="EMBL" id="LS992241">
    <property type="protein sequence ID" value="SYX82639.1"/>
    <property type="molecule type" value="Genomic_DNA"/>
</dbReference>
<keyword evidence="7 11" id="KW-0418">Kinase</keyword>
<comment type="caution">
    <text evidence="11">Lacks conserved residue(s) required for the propagation of feature annotation.</text>
</comment>
<keyword evidence="11" id="KW-0479">Metal-binding</keyword>
<name>A0A383R8G6_PAEAL</name>
<evidence type="ECO:0000256" key="1">
    <source>
        <dbReference type="ARBA" id="ARBA00004842"/>
    </source>
</evidence>
<evidence type="ECO:0000256" key="9">
    <source>
        <dbReference type="ARBA" id="ARBA00023141"/>
    </source>
</evidence>
<protein>
    <recommendedName>
        <fullName evidence="3 11">Shikimate kinase</fullName>
        <shortName evidence="11">SK</shortName>
        <ecNumber evidence="3 11">2.7.1.71</ecNumber>
    </recommendedName>
</protein>
<reference evidence="13" key="1">
    <citation type="submission" date="2018-08" db="EMBL/GenBank/DDBJ databases">
        <authorList>
            <person name="Chevrot R."/>
        </authorList>
    </citation>
    <scope>NUCLEOTIDE SEQUENCE [LARGE SCALE GENOMIC DNA]</scope>
</reference>
<dbReference type="PROSITE" id="PS01128">
    <property type="entry name" value="SHIKIMATE_KINASE"/>
    <property type="match status" value="1"/>
</dbReference>
<feature type="binding site" evidence="11">
    <location>
        <begin position="12"/>
        <end position="17"/>
    </location>
    <ligand>
        <name>ATP</name>
        <dbReference type="ChEBI" id="CHEBI:30616"/>
    </ligand>
</feature>
<feature type="binding site" evidence="11">
    <location>
        <position position="58"/>
    </location>
    <ligand>
        <name>substrate</name>
    </ligand>
</feature>
<feature type="binding site" evidence="11">
    <location>
        <position position="137"/>
    </location>
    <ligand>
        <name>substrate</name>
    </ligand>
</feature>
<dbReference type="PANTHER" id="PTHR21087:SF16">
    <property type="entry name" value="SHIKIMATE KINASE 1, CHLOROPLASTIC"/>
    <property type="match status" value="1"/>
</dbReference>
<keyword evidence="11" id="KW-0460">Magnesium</keyword>
<organism evidence="12 13">
    <name type="scientific">Paenibacillus alvei</name>
    <name type="common">Bacillus alvei</name>
    <dbReference type="NCBI Taxonomy" id="44250"/>
    <lineage>
        <taxon>Bacteria</taxon>
        <taxon>Bacillati</taxon>
        <taxon>Bacillota</taxon>
        <taxon>Bacilli</taxon>
        <taxon>Bacillales</taxon>
        <taxon>Paenibacillaceae</taxon>
        <taxon>Paenibacillus</taxon>
    </lineage>
</organism>